<feature type="transmembrane region" description="Helical" evidence="1">
    <location>
        <begin position="20"/>
        <end position="43"/>
    </location>
</feature>
<keyword evidence="1" id="KW-0472">Membrane</keyword>
<gene>
    <name evidence="3" type="ORF">J4573_10105</name>
</gene>
<sequence>MTTERPAVGYTKKDSWSLGLAVFAGIMMLMIGILQVVAGIAAVAHDGFYVTTRHYVFQWDTGAWGWLHIAIGIVVGLAAFGVFAGLTPARWIGIAVAGVSAIANFMNIPNYPLWSIALIALDVAVIWALAVYMRPYQDA</sequence>
<evidence type="ECO:0000313" key="4">
    <source>
        <dbReference type="Proteomes" id="UP000669179"/>
    </source>
</evidence>
<name>A0A939PDW1_9ACTN</name>
<dbReference type="InterPro" id="IPR055568">
    <property type="entry name" value="DUF7144"/>
</dbReference>
<proteinExistence type="predicted"/>
<dbReference type="EMBL" id="JAGEOJ010000004">
    <property type="protein sequence ID" value="MBO2447439.1"/>
    <property type="molecule type" value="Genomic_DNA"/>
</dbReference>
<feature type="transmembrane region" description="Helical" evidence="1">
    <location>
        <begin position="114"/>
        <end position="133"/>
    </location>
</feature>
<feature type="domain" description="DUF7144" evidence="2">
    <location>
        <begin position="21"/>
        <end position="133"/>
    </location>
</feature>
<evidence type="ECO:0000259" key="2">
    <source>
        <dbReference type="Pfam" id="PF23636"/>
    </source>
</evidence>
<feature type="transmembrane region" description="Helical" evidence="1">
    <location>
        <begin position="91"/>
        <end position="108"/>
    </location>
</feature>
<feature type="transmembrane region" description="Helical" evidence="1">
    <location>
        <begin position="63"/>
        <end position="84"/>
    </location>
</feature>
<organism evidence="3 4">
    <name type="scientific">Actinomadura barringtoniae</name>
    <dbReference type="NCBI Taxonomy" id="1427535"/>
    <lineage>
        <taxon>Bacteria</taxon>
        <taxon>Bacillati</taxon>
        <taxon>Actinomycetota</taxon>
        <taxon>Actinomycetes</taxon>
        <taxon>Streptosporangiales</taxon>
        <taxon>Thermomonosporaceae</taxon>
        <taxon>Actinomadura</taxon>
    </lineage>
</organism>
<comment type="caution">
    <text evidence="3">The sequence shown here is derived from an EMBL/GenBank/DDBJ whole genome shotgun (WGS) entry which is preliminary data.</text>
</comment>
<dbReference type="RefSeq" id="WP_208255093.1">
    <property type="nucleotide sequence ID" value="NZ_JAGEOJ010000004.1"/>
</dbReference>
<dbReference type="Pfam" id="PF23636">
    <property type="entry name" value="DUF7144"/>
    <property type="match status" value="1"/>
</dbReference>
<dbReference type="AlphaFoldDB" id="A0A939PDW1"/>
<keyword evidence="1" id="KW-1133">Transmembrane helix</keyword>
<keyword evidence="4" id="KW-1185">Reference proteome</keyword>
<evidence type="ECO:0000313" key="3">
    <source>
        <dbReference type="EMBL" id="MBO2447439.1"/>
    </source>
</evidence>
<dbReference type="Proteomes" id="UP000669179">
    <property type="component" value="Unassembled WGS sequence"/>
</dbReference>
<keyword evidence="1" id="KW-0812">Transmembrane</keyword>
<accession>A0A939PDW1</accession>
<evidence type="ECO:0000256" key="1">
    <source>
        <dbReference type="SAM" id="Phobius"/>
    </source>
</evidence>
<reference evidence="3" key="1">
    <citation type="submission" date="2021-03" db="EMBL/GenBank/DDBJ databases">
        <authorList>
            <person name="Kanchanasin P."/>
            <person name="Saeng-In P."/>
            <person name="Phongsopitanun W."/>
            <person name="Yuki M."/>
            <person name="Kudo T."/>
            <person name="Ohkuma M."/>
            <person name="Tanasupawat S."/>
        </authorList>
    </citation>
    <scope>NUCLEOTIDE SEQUENCE</scope>
    <source>
        <strain evidence="3">GKU 128</strain>
    </source>
</reference>
<protein>
    <recommendedName>
        <fullName evidence="2">DUF7144 domain-containing protein</fullName>
    </recommendedName>
</protein>